<name>A0ABU4N2K7_9ACTN</name>
<dbReference type="InterPro" id="IPR013977">
    <property type="entry name" value="GcvT_C"/>
</dbReference>
<evidence type="ECO:0000313" key="4">
    <source>
        <dbReference type="Proteomes" id="UP001282474"/>
    </source>
</evidence>
<dbReference type="PANTHER" id="PTHR43757">
    <property type="entry name" value="AMINOMETHYLTRANSFERASE"/>
    <property type="match status" value="1"/>
</dbReference>
<dbReference type="Proteomes" id="UP001282474">
    <property type="component" value="Unassembled WGS sequence"/>
</dbReference>
<feature type="domain" description="GCVT N-terminal" evidence="1">
    <location>
        <begin position="58"/>
        <end position="269"/>
    </location>
</feature>
<proteinExistence type="predicted"/>
<comment type="caution">
    <text evidence="3">The sequence shown here is derived from an EMBL/GenBank/DDBJ whole genome shotgun (WGS) entry which is preliminary data.</text>
</comment>
<dbReference type="SUPFAM" id="SSF103025">
    <property type="entry name" value="Folate-binding domain"/>
    <property type="match status" value="1"/>
</dbReference>
<organism evidence="3 4">
    <name type="scientific">Streptomyces caniscabiei</name>
    <dbReference type="NCBI Taxonomy" id="2746961"/>
    <lineage>
        <taxon>Bacteria</taxon>
        <taxon>Bacillati</taxon>
        <taxon>Actinomycetota</taxon>
        <taxon>Actinomycetes</taxon>
        <taxon>Kitasatosporales</taxon>
        <taxon>Streptomycetaceae</taxon>
        <taxon>Streptomyces</taxon>
    </lineage>
</organism>
<dbReference type="InterPro" id="IPR006222">
    <property type="entry name" value="GCVT_N"/>
</dbReference>
<dbReference type="InterPro" id="IPR027266">
    <property type="entry name" value="TrmE/GcvT-like"/>
</dbReference>
<dbReference type="Pfam" id="PF08669">
    <property type="entry name" value="GCV_T_C"/>
    <property type="match status" value="1"/>
</dbReference>
<reference evidence="3 4" key="1">
    <citation type="journal article" date="2023" name="Microb. Genom.">
        <title>Mesoterricola silvestris gen. nov., sp. nov., Mesoterricola sediminis sp. nov., Geothrix oryzae sp. nov., Geothrix edaphica sp. nov., Geothrix rubra sp. nov., and Geothrix limicola sp. nov., six novel members of Acidobacteriota isolated from soils.</title>
        <authorList>
            <person name="Weisberg A.J."/>
            <person name="Pearce E."/>
            <person name="Kramer C.G."/>
            <person name="Chang J.H."/>
            <person name="Clarke C.R."/>
        </authorList>
    </citation>
    <scope>NUCLEOTIDE SEQUENCE [LARGE SCALE GENOMIC DNA]</scope>
    <source>
        <strain evidence="3 4">NE20-4-1</strain>
    </source>
</reference>
<dbReference type="EMBL" id="JARAWJ010000065">
    <property type="protein sequence ID" value="MDX3044011.1"/>
    <property type="molecule type" value="Genomic_DNA"/>
</dbReference>
<dbReference type="Gene3D" id="3.30.1360.120">
    <property type="entry name" value="Probable tRNA modification gtpase trme, domain 1"/>
    <property type="match status" value="1"/>
</dbReference>
<evidence type="ECO:0000259" key="1">
    <source>
        <dbReference type="Pfam" id="PF01571"/>
    </source>
</evidence>
<keyword evidence="4" id="KW-1185">Reference proteome</keyword>
<dbReference type="InterPro" id="IPR029043">
    <property type="entry name" value="GcvT/YgfZ_C"/>
</dbReference>
<gene>
    <name evidence="3" type="ORF">PV383_43660</name>
</gene>
<dbReference type="PIRSF" id="PIRSF006487">
    <property type="entry name" value="GcvT"/>
    <property type="match status" value="1"/>
</dbReference>
<evidence type="ECO:0000313" key="3">
    <source>
        <dbReference type="EMBL" id="MDX3044011.1"/>
    </source>
</evidence>
<dbReference type="RefSeq" id="WP_193381444.1">
    <property type="nucleotide sequence ID" value="NZ_JABXWF010000022.1"/>
</dbReference>
<dbReference type="PANTHER" id="PTHR43757:SF2">
    <property type="entry name" value="AMINOMETHYLTRANSFERASE, MITOCHONDRIAL"/>
    <property type="match status" value="1"/>
</dbReference>
<protein>
    <submittedName>
        <fullName evidence="3">Glycine cleavage T C-terminal barrel domain-containing protein</fullName>
    </submittedName>
</protein>
<feature type="domain" description="Aminomethyltransferase C-terminal" evidence="2">
    <location>
        <begin position="375"/>
        <end position="440"/>
    </location>
</feature>
<dbReference type="InterPro" id="IPR028896">
    <property type="entry name" value="GcvT/YgfZ/DmdA"/>
</dbReference>
<evidence type="ECO:0000259" key="2">
    <source>
        <dbReference type="Pfam" id="PF08669"/>
    </source>
</evidence>
<dbReference type="SUPFAM" id="SSF101790">
    <property type="entry name" value="Aminomethyltransferase beta-barrel domain"/>
    <property type="match status" value="1"/>
</dbReference>
<dbReference type="Pfam" id="PF01571">
    <property type="entry name" value="GCV_T"/>
    <property type="match status" value="1"/>
</dbReference>
<sequence>MEHLIDRQRDRYQALLELADRPFDVERPAVFSPAAAAQDEANVKGLLFRWTPVFIPYEYTNWGEESLAHAQSCYIGDWSAIGKLRVHGTEALTALTRIGMNNLSRFEPGQIKHHVQLDERGHIASEGLLYRVAEEEFVYSGGGVDWTAWQIDQGGWDAKSEVISPDMFIFEIQGPTSLFALEAATGESLRDIGFNRSRMTSISGIPVRILRSGISGELGYELHGSADDANAVWTAVVEAGAEHGIRQLGMRSQLVAHIEAGIATVGIDYLPSSIITPGAPKLFPRGMPDGSFIPTDVTEYFRRPGELGWGRRGALTSYDFIGRDALAAEAAEGGPARHLAGLHWNNEDVIALFASQFGDGPLPDPMEMPRKIGASLDQVLVNGNPVGVSTSRTYSTHLRRTISLCVIDRDLAAPGTEVTVLWGNPGTAQRELRATVTSLPMKEDRRRTDVSTL</sequence>
<accession>A0ABU4N2K7</accession>